<dbReference type="Proteomes" id="UP000247480">
    <property type="component" value="Unassembled WGS sequence"/>
</dbReference>
<organism evidence="2 3">
    <name type="scientific">Pseudomonas syringae pv. actinidiae</name>
    <dbReference type="NCBI Taxonomy" id="103796"/>
    <lineage>
        <taxon>Bacteria</taxon>
        <taxon>Pseudomonadati</taxon>
        <taxon>Pseudomonadota</taxon>
        <taxon>Gammaproteobacteria</taxon>
        <taxon>Pseudomonadales</taxon>
        <taxon>Pseudomonadaceae</taxon>
        <taxon>Pseudomonas</taxon>
        <taxon>Pseudomonas syringae</taxon>
    </lineage>
</organism>
<proteinExistence type="predicted"/>
<dbReference type="EMBL" id="BGJZ01000175">
    <property type="protein sequence ID" value="GBH10159.1"/>
    <property type="molecule type" value="Genomic_DNA"/>
</dbReference>
<keyword evidence="1" id="KW-0472">Membrane</keyword>
<evidence type="ECO:0000256" key="1">
    <source>
        <dbReference type="SAM" id="Phobius"/>
    </source>
</evidence>
<accession>A0A2V0QB03</accession>
<evidence type="ECO:0000313" key="2">
    <source>
        <dbReference type="EMBL" id="GBH10159.1"/>
    </source>
</evidence>
<reference evidence="2 3" key="1">
    <citation type="submission" date="2018-04" db="EMBL/GenBank/DDBJ databases">
        <title>Draft genome sequence of Pseudomonas syringae pv. actinidiae biovar 1 strains isolated from kiwifruit in Kagawa prefecture.</title>
        <authorList>
            <person name="Tabuchi M."/>
            <person name="Saito M."/>
            <person name="Fujiwara S."/>
            <person name="Sasa N."/>
            <person name="Akimitsu K."/>
            <person name="Gomi K."/>
            <person name="Konishi-Sugita S."/>
            <person name="Hamano K."/>
            <person name="Kataoka I."/>
        </authorList>
    </citation>
    <scope>NUCLEOTIDE SEQUENCE [LARGE SCALE GENOMIC DNA]</scope>
    <source>
        <strain evidence="2 3">MAFF212206</strain>
    </source>
</reference>
<dbReference type="AlphaFoldDB" id="A0A2V0QB03"/>
<keyword evidence="1" id="KW-0812">Transmembrane</keyword>
<comment type="caution">
    <text evidence="2">The sequence shown here is derived from an EMBL/GenBank/DDBJ whole genome shotgun (WGS) entry which is preliminary data.</text>
</comment>
<keyword evidence="1" id="KW-1133">Transmembrane helix</keyword>
<evidence type="ECO:0000313" key="3">
    <source>
        <dbReference type="Proteomes" id="UP000247480"/>
    </source>
</evidence>
<sequence>MFGRDKNSGELALKLPPELTKSIAYFCFYTRGIVLAAFFKVVVASTV</sequence>
<feature type="transmembrane region" description="Helical" evidence="1">
    <location>
        <begin position="23"/>
        <end position="43"/>
    </location>
</feature>
<gene>
    <name evidence="2" type="ORF">KPSA1_03570</name>
</gene>
<protein>
    <submittedName>
        <fullName evidence="2">Uncharacterized protein</fullName>
    </submittedName>
</protein>
<name>A0A2V0QB03_PSESF</name>